<evidence type="ECO:0000256" key="10">
    <source>
        <dbReference type="ARBA" id="ARBA00023306"/>
    </source>
</evidence>
<dbReference type="InterPro" id="IPR022816">
    <property type="entry name" value="Condensin_barren_su2"/>
</dbReference>
<comment type="subcellular location">
    <subcellularLocation>
        <location evidence="1">Chromosome</location>
    </subcellularLocation>
    <subcellularLocation>
        <location evidence="2">Cytoplasm</location>
    </subcellularLocation>
</comment>
<evidence type="ECO:0000256" key="5">
    <source>
        <dbReference type="ARBA" id="ARBA00022454"/>
    </source>
</evidence>
<name>A0A2G3AMY7_CAPAN</name>
<keyword evidence="5" id="KW-0158">Chromosome</keyword>
<evidence type="ECO:0000256" key="6">
    <source>
        <dbReference type="ARBA" id="ARBA00022490"/>
    </source>
</evidence>
<dbReference type="GO" id="GO:0005737">
    <property type="term" value="C:cytoplasm"/>
    <property type="evidence" value="ECO:0007669"/>
    <property type="project" value="UniProtKB-SubCell"/>
</dbReference>
<evidence type="ECO:0000256" key="4">
    <source>
        <dbReference type="ARBA" id="ARBA00016065"/>
    </source>
</evidence>
<evidence type="ECO:0000256" key="8">
    <source>
        <dbReference type="ARBA" id="ARBA00022776"/>
    </source>
</evidence>
<reference evidence="11 12" key="1">
    <citation type="journal article" date="2014" name="Nat. Genet.">
        <title>Genome sequence of the hot pepper provides insights into the evolution of pungency in Capsicum species.</title>
        <authorList>
            <person name="Kim S."/>
            <person name="Park M."/>
            <person name="Yeom S.I."/>
            <person name="Kim Y.M."/>
            <person name="Lee J.M."/>
            <person name="Lee H.A."/>
            <person name="Seo E."/>
            <person name="Choi J."/>
            <person name="Cheong K."/>
            <person name="Kim K.T."/>
            <person name="Jung K."/>
            <person name="Lee G.W."/>
            <person name="Oh S.K."/>
            <person name="Bae C."/>
            <person name="Kim S.B."/>
            <person name="Lee H.Y."/>
            <person name="Kim S.Y."/>
            <person name="Kim M.S."/>
            <person name="Kang B.C."/>
            <person name="Jo Y.D."/>
            <person name="Yang H.B."/>
            <person name="Jeong H.J."/>
            <person name="Kang W.H."/>
            <person name="Kwon J.K."/>
            <person name="Shin C."/>
            <person name="Lim J.Y."/>
            <person name="Park J.H."/>
            <person name="Huh J.H."/>
            <person name="Kim J.S."/>
            <person name="Kim B.D."/>
            <person name="Cohen O."/>
            <person name="Paran I."/>
            <person name="Suh M.C."/>
            <person name="Lee S.B."/>
            <person name="Kim Y.K."/>
            <person name="Shin Y."/>
            <person name="Noh S.J."/>
            <person name="Park J."/>
            <person name="Seo Y.S."/>
            <person name="Kwon S.Y."/>
            <person name="Kim H.A."/>
            <person name="Park J.M."/>
            <person name="Kim H.J."/>
            <person name="Choi S.B."/>
            <person name="Bosland P.W."/>
            <person name="Reeves G."/>
            <person name="Jo S.H."/>
            <person name="Lee B.W."/>
            <person name="Cho H.T."/>
            <person name="Choi H.S."/>
            <person name="Lee M.S."/>
            <person name="Yu Y."/>
            <person name="Do Choi Y."/>
            <person name="Park B.S."/>
            <person name="van Deynze A."/>
            <person name="Ashrafi H."/>
            <person name="Hill T."/>
            <person name="Kim W.T."/>
            <person name="Pai H.S."/>
            <person name="Ahn H.K."/>
            <person name="Yeam I."/>
            <person name="Giovannoni J.J."/>
            <person name="Rose J.K."/>
            <person name="Sorensen I."/>
            <person name="Lee S.J."/>
            <person name="Kim R.W."/>
            <person name="Choi I.Y."/>
            <person name="Choi B.S."/>
            <person name="Lim J.S."/>
            <person name="Lee Y.H."/>
            <person name="Choi D."/>
        </authorList>
    </citation>
    <scope>NUCLEOTIDE SEQUENCE [LARGE SCALE GENOMIC DNA]</scope>
    <source>
        <strain evidence="12">cv. CM334</strain>
    </source>
</reference>
<dbReference type="PANTHER" id="PTHR13108:SF9">
    <property type="entry name" value="CONDENSIN COMPLEX SUBUNIT 2"/>
    <property type="match status" value="1"/>
</dbReference>
<evidence type="ECO:0000256" key="1">
    <source>
        <dbReference type="ARBA" id="ARBA00004286"/>
    </source>
</evidence>
<dbReference type="PANTHER" id="PTHR13108">
    <property type="entry name" value="CONDENSIN COMPLEX SUBUNIT 2"/>
    <property type="match status" value="1"/>
</dbReference>
<gene>
    <name evidence="11" type="ORF">T459_03405</name>
</gene>
<dbReference type="Proteomes" id="UP000222542">
    <property type="component" value="Unassembled WGS sequence"/>
</dbReference>
<dbReference type="GO" id="GO:0007076">
    <property type="term" value="P:mitotic chromosome condensation"/>
    <property type="evidence" value="ECO:0007669"/>
    <property type="project" value="InterPro"/>
</dbReference>
<accession>A0A2G3AMY7</accession>
<keyword evidence="12" id="KW-1185">Reference proteome</keyword>
<sequence length="170" mass="19105">MVKEVHSLPNSLYCLCGEILVWCQNGVEWLERTHRVPSRLIDSAFAIDPLHHQTSAQFDEGGAKGLLLNNLRVYGDCHVLFDSFKIPGKSVPEATRDDGIISIDICCAKVLWLWNYMLVLGFFPLSAGRFFVCDPLSIDCFGPSLLASEPFTFPDAGDEDRSERVDDYLF</sequence>
<protein>
    <recommendedName>
        <fullName evidence="4">Condensin complex subunit 2</fullName>
    </recommendedName>
</protein>
<dbReference type="GO" id="GO:0000796">
    <property type="term" value="C:condensin complex"/>
    <property type="evidence" value="ECO:0007669"/>
    <property type="project" value="InterPro"/>
</dbReference>
<keyword evidence="7" id="KW-0132">Cell division</keyword>
<comment type="caution">
    <text evidence="11">The sequence shown here is derived from an EMBL/GenBank/DDBJ whole genome shotgun (WGS) entry which is preliminary data.</text>
</comment>
<dbReference type="Pfam" id="PF05786">
    <property type="entry name" value="Cnd2"/>
    <property type="match status" value="1"/>
</dbReference>
<dbReference type="Gramene" id="PHT95523">
    <property type="protein sequence ID" value="PHT95523"/>
    <property type="gene ID" value="T459_03405"/>
</dbReference>
<evidence type="ECO:0000313" key="12">
    <source>
        <dbReference type="Proteomes" id="UP000222542"/>
    </source>
</evidence>
<evidence type="ECO:0000256" key="9">
    <source>
        <dbReference type="ARBA" id="ARBA00023067"/>
    </source>
</evidence>
<comment type="similarity">
    <text evidence="3">Belongs to the CND2 (condensin subunit 2) family.</text>
</comment>
<keyword evidence="9" id="KW-0226">DNA condensation</keyword>
<evidence type="ECO:0000256" key="2">
    <source>
        <dbReference type="ARBA" id="ARBA00004496"/>
    </source>
</evidence>
<evidence type="ECO:0000256" key="7">
    <source>
        <dbReference type="ARBA" id="ARBA00022618"/>
    </source>
</evidence>
<dbReference type="GO" id="GO:0051301">
    <property type="term" value="P:cell division"/>
    <property type="evidence" value="ECO:0007669"/>
    <property type="project" value="UniProtKB-KW"/>
</dbReference>
<reference evidence="11 12" key="2">
    <citation type="journal article" date="2017" name="Genome Biol.">
        <title>New reference genome sequences of hot pepper reveal the massive evolution of plant disease-resistance genes by retroduplication.</title>
        <authorList>
            <person name="Kim S."/>
            <person name="Park J."/>
            <person name="Yeom S.I."/>
            <person name="Kim Y.M."/>
            <person name="Seo E."/>
            <person name="Kim K.T."/>
            <person name="Kim M.S."/>
            <person name="Lee J.M."/>
            <person name="Cheong K."/>
            <person name="Shin H.S."/>
            <person name="Kim S.B."/>
            <person name="Han K."/>
            <person name="Lee J."/>
            <person name="Park M."/>
            <person name="Lee H.A."/>
            <person name="Lee H.Y."/>
            <person name="Lee Y."/>
            <person name="Oh S."/>
            <person name="Lee J.H."/>
            <person name="Choi E."/>
            <person name="Choi E."/>
            <person name="Lee S.E."/>
            <person name="Jeon J."/>
            <person name="Kim H."/>
            <person name="Choi G."/>
            <person name="Song H."/>
            <person name="Lee J."/>
            <person name="Lee S.C."/>
            <person name="Kwon J.K."/>
            <person name="Lee H.Y."/>
            <person name="Koo N."/>
            <person name="Hong Y."/>
            <person name="Kim R.W."/>
            <person name="Kang W.H."/>
            <person name="Huh J.H."/>
            <person name="Kang B.C."/>
            <person name="Yang T.J."/>
            <person name="Lee Y.H."/>
            <person name="Bennetzen J.L."/>
            <person name="Choi D."/>
        </authorList>
    </citation>
    <scope>NUCLEOTIDE SEQUENCE [LARGE SCALE GENOMIC DNA]</scope>
    <source>
        <strain evidence="12">cv. CM334</strain>
    </source>
</reference>
<keyword evidence="10" id="KW-0131">Cell cycle</keyword>
<dbReference type="AlphaFoldDB" id="A0A2G3AMY7"/>
<proteinExistence type="inferred from homology"/>
<evidence type="ECO:0000256" key="3">
    <source>
        <dbReference type="ARBA" id="ARBA00009471"/>
    </source>
</evidence>
<dbReference type="STRING" id="4072.A0A2G3AMY7"/>
<organism evidence="11 12">
    <name type="scientific">Capsicum annuum</name>
    <name type="common">Capsicum pepper</name>
    <dbReference type="NCBI Taxonomy" id="4072"/>
    <lineage>
        <taxon>Eukaryota</taxon>
        <taxon>Viridiplantae</taxon>
        <taxon>Streptophyta</taxon>
        <taxon>Embryophyta</taxon>
        <taxon>Tracheophyta</taxon>
        <taxon>Spermatophyta</taxon>
        <taxon>Magnoliopsida</taxon>
        <taxon>eudicotyledons</taxon>
        <taxon>Gunneridae</taxon>
        <taxon>Pentapetalae</taxon>
        <taxon>asterids</taxon>
        <taxon>lamiids</taxon>
        <taxon>Solanales</taxon>
        <taxon>Solanaceae</taxon>
        <taxon>Solanoideae</taxon>
        <taxon>Capsiceae</taxon>
        <taxon>Capsicum</taxon>
    </lineage>
</organism>
<keyword evidence="6" id="KW-0963">Cytoplasm</keyword>
<evidence type="ECO:0000313" key="11">
    <source>
        <dbReference type="EMBL" id="PHT95523.1"/>
    </source>
</evidence>
<dbReference type="EMBL" id="AYRZ02000001">
    <property type="protein sequence ID" value="PHT95523.1"/>
    <property type="molecule type" value="Genomic_DNA"/>
</dbReference>
<keyword evidence="8" id="KW-0498">Mitosis</keyword>